<accession>A0AA89CBI3</accession>
<feature type="region of interest" description="Disordered" evidence="2">
    <location>
        <begin position="541"/>
        <end position="667"/>
    </location>
</feature>
<feature type="compositionally biased region" description="Polar residues" evidence="2">
    <location>
        <begin position="1254"/>
        <end position="1263"/>
    </location>
</feature>
<evidence type="ECO:0000256" key="1">
    <source>
        <dbReference type="SAM" id="Coils"/>
    </source>
</evidence>
<proteinExistence type="predicted"/>
<feature type="compositionally biased region" description="Basic and acidic residues" evidence="2">
    <location>
        <begin position="1136"/>
        <end position="1151"/>
    </location>
</feature>
<feature type="compositionally biased region" description="Acidic residues" evidence="2">
    <location>
        <begin position="171"/>
        <end position="180"/>
    </location>
</feature>
<feature type="compositionally biased region" description="Basic and acidic residues" evidence="2">
    <location>
        <begin position="367"/>
        <end position="383"/>
    </location>
</feature>
<keyword evidence="4" id="KW-1185">Reference proteome</keyword>
<reference evidence="3" key="1">
    <citation type="submission" date="2019-08" db="EMBL/GenBank/DDBJ databases">
        <title>The improved chromosome-level genome for the pearl oyster Pinctada fucata martensii using PacBio sequencing and Hi-C.</title>
        <authorList>
            <person name="Zheng Z."/>
        </authorList>
    </citation>
    <scope>NUCLEOTIDE SEQUENCE</scope>
    <source>
        <strain evidence="3">ZZ-2019</strain>
        <tissue evidence="3">Adductor muscle</tissue>
    </source>
</reference>
<feature type="region of interest" description="Disordered" evidence="2">
    <location>
        <begin position="312"/>
        <end position="346"/>
    </location>
</feature>
<feature type="coiled-coil region" evidence="1">
    <location>
        <begin position="1073"/>
        <end position="1100"/>
    </location>
</feature>
<feature type="coiled-coil region" evidence="1">
    <location>
        <begin position="987"/>
        <end position="1026"/>
    </location>
</feature>
<name>A0AA89CBI3_PINIB</name>
<feature type="compositionally biased region" description="Polar residues" evidence="2">
    <location>
        <begin position="1235"/>
        <end position="1247"/>
    </location>
</feature>
<feature type="coiled-coil region" evidence="1">
    <location>
        <begin position="694"/>
        <end position="815"/>
    </location>
</feature>
<organism evidence="3 4">
    <name type="scientific">Pinctada imbricata</name>
    <name type="common">Atlantic pearl-oyster</name>
    <name type="synonym">Pinctada martensii</name>
    <dbReference type="NCBI Taxonomy" id="66713"/>
    <lineage>
        <taxon>Eukaryota</taxon>
        <taxon>Metazoa</taxon>
        <taxon>Spiralia</taxon>
        <taxon>Lophotrochozoa</taxon>
        <taxon>Mollusca</taxon>
        <taxon>Bivalvia</taxon>
        <taxon>Autobranchia</taxon>
        <taxon>Pteriomorphia</taxon>
        <taxon>Pterioida</taxon>
        <taxon>Pterioidea</taxon>
        <taxon>Pteriidae</taxon>
        <taxon>Pinctada</taxon>
    </lineage>
</organism>
<evidence type="ECO:0008006" key="5">
    <source>
        <dbReference type="Google" id="ProtNLM"/>
    </source>
</evidence>
<feature type="compositionally biased region" description="Polar residues" evidence="2">
    <location>
        <begin position="1273"/>
        <end position="1285"/>
    </location>
</feature>
<evidence type="ECO:0000313" key="3">
    <source>
        <dbReference type="EMBL" id="KAK3108267.1"/>
    </source>
</evidence>
<dbReference type="Proteomes" id="UP001186944">
    <property type="component" value="Unassembled WGS sequence"/>
</dbReference>
<keyword evidence="1" id="KW-0175">Coiled coil</keyword>
<feature type="compositionally biased region" description="Basic and acidic residues" evidence="2">
    <location>
        <begin position="1165"/>
        <end position="1180"/>
    </location>
</feature>
<evidence type="ECO:0000256" key="2">
    <source>
        <dbReference type="SAM" id="MobiDB-lite"/>
    </source>
</evidence>
<protein>
    <recommendedName>
        <fullName evidence="5">A-kinase anchor protein 9</fullName>
    </recommendedName>
</protein>
<feature type="compositionally biased region" description="Basic and acidic residues" evidence="2">
    <location>
        <begin position="599"/>
        <end position="626"/>
    </location>
</feature>
<feature type="coiled-coil region" evidence="1">
    <location>
        <begin position="121"/>
        <end position="148"/>
    </location>
</feature>
<feature type="region of interest" description="Disordered" evidence="2">
    <location>
        <begin position="359"/>
        <end position="383"/>
    </location>
</feature>
<feature type="compositionally biased region" description="Basic and acidic residues" evidence="2">
    <location>
        <begin position="576"/>
        <end position="591"/>
    </location>
</feature>
<feature type="coiled-coil region" evidence="1">
    <location>
        <begin position="840"/>
        <end position="930"/>
    </location>
</feature>
<feature type="coiled-coil region" evidence="1">
    <location>
        <begin position="389"/>
        <end position="465"/>
    </location>
</feature>
<comment type="caution">
    <text evidence="3">The sequence shown here is derived from an EMBL/GenBank/DDBJ whole genome shotgun (WGS) entry which is preliminary data.</text>
</comment>
<feature type="region of interest" description="Disordered" evidence="2">
    <location>
        <begin position="149"/>
        <end position="191"/>
    </location>
</feature>
<feature type="compositionally biased region" description="Basic and acidic residues" evidence="2">
    <location>
        <begin position="335"/>
        <end position="346"/>
    </location>
</feature>
<feature type="region of interest" description="Disordered" evidence="2">
    <location>
        <begin position="1106"/>
        <end position="1285"/>
    </location>
</feature>
<feature type="compositionally biased region" description="Polar residues" evidence="2">
    <location>
        <begin position="322"/>
        <end position="334"/>
    </location>
</feature>
<gene>
    <name evidence="3" type="ORF">FSP39_004477</name>
</gene>
<sequence length="1285" mass="148110">METELLRQRLDNEGQQHLNTVLQQLNDIVQSNIQNQQDKFKDELNLHIQAVRLTLEQIYQSQLELVASELDTKHQENVTQIKEKLTNQHQDEISKLEADWSRRLQEVERDHDEELNDSLLQDSLTNQEEHLQRLHRKLNEEHKELLKKLAAGLPNVPRTPKKKSRSQEIQTESEEGDTETESILSMPVTGEEYQRLEEREKLLTKAEDIHKTLETQREEIAQLRSRMLTEYEQLLVTRADVMSEQTEEVEKLQREMEQLQQKYEDQIKTFQAKIESQAEEAIQSRLNEIHRKEIEDLKVYYESQLAELRTQNNVDDKVTPGGSIQDQEVTSQSDHSSENDDLRKEKEYIKSTTMLTVISDDEDEEECKLSESESRGGGENKPEDVKKLLKEREVRIEELQERINIENQANLSLREQLIQADGKLVEMEKMLRTRQCEIEDLKGKITEKDAVLNMAEAEKREIEEKDSQNAHHLYHKRELEAIKQDLEHEHRVEISTLQSESKIQLEIELKRQAADLTFDHNEEVKKLRVEYDAKIAALRSEAATAKSTQEGDKEDDSKSSGTASTVIDIENQGKGQEVKVTNDEPDNKTADELDDMETETVKPESKAESERRDESPDGDTESRSESIPEGDTEDRSESTQNESKSSEIEVSESESLSQDGTPREATQVKQLFGEIARAKEQTFAKLRDEYEGKIQQLNYELEIRDSELKDLTEDYEEKMENMRVHYEQRIKNLEEDNSEIDVNVIKEKVKVEFVKNYENELARVHTEYEEKMELLRQELKEEFDGEKEEMEKQHKEELTKSEEKYEDLIERIRNGEAPEVAEIVQDKYDTELEMAKTLMQQEFEETLESEQQRIEDIHQQTLDQVIKEHRQEADELKLQHERDVAECRKTLSDEYQAKIQEMEHHYNDEIEKLKLDLQVMVEQKELAQNNPVKDVPVTMETASVVTMGAGDLSQQEGQGVPTGDIEVDSSDLSNSLPGVKGSHAAAIAEIEAEFEKKLNELKEGLEKEYEDKLVRLRAEMSSTQSSEVQASNLDNLESKNDLDVDLDLAHEREINDLSAKHAKDLHNMEVQYENQLVDMKVKYEEELENLQRMVSYLQQTTISQGGELPKLTGLDAGDLEEEDLDRVRPHSSTPRDQMEGEGHVDRVEITERGTPPQKVSPRGEVIPERDVDDPDKKERSVNLINFDASTDDGQPGSMLPPAQKPPAVPRDAGIDLTADEDLIVPLKAKSRETTPRNVSDQSEPSSQIDDDTGSRSSTPTDLLQTKRLADTLQDFQPTSAYESST</sequence>
<dbReference type="EMBL" id="VSWD01000001">
    <property type="protein sequence ID" value="KAK3108267.1"/>
    <property type="molecule type" value="Genomic_DNA"/>
</dbReference>
<feature type="coiled-coil region" evidence="1">
    <location>
        <begin position="196"/>
        <end position="280"/>
    </location>
</feature>
<evidence type="ECO:0000313" key="4">
    <source>
        <dbReference type="Proteomes" id="UP001186944"/>
    </source>
</evidence>
<feature type="compositionally biased region" description="Basic and acidic residues" evidence="2">
    <location>
        <begin position="549"/>
        <end position="558"/>
    </location>
</feature>